<name>A0A938Y7K1_9ACTN</name>
<evidence type="ECO:0000313" key="2">
    <source>
        <dbReference type="EMBL" id="MBM9467280.1"/>
    </source>
</evidence>
<proteinExistence type="predicted"/>
<feature type="region of interest" description="Disordered" evidence="1">
    <location>
        <begin position="67"/>
        <end position="86"/>
    </location>
</feature>
<reference evidence="2" key="1">
    <citation type="submission" date="2021-01" db="EMBL/GenBank/DDBJ databases">
        <title>YIM 132084 draft genome.</title>
        <authorList>
            <person name="An D."/>
        </authorList>
    </citation>
    <scope>NUCLEOTIDE SEQUENCE</scope>
    <source>
        <strain evidence="2">YIM 132084</strain>
    </source>
</reference>
<dbReference type="EMBL" id="JAERWK010000010">
    <property type="protein sequence ID" value="MBM9467280.1"/>
    <property type="molecule type" value="Genomic_DNA"/>
</dbReference>
<comment type="caution">
    <text evidence="2">The sequence shown here is derived from an EMBL/GenBank/DDBJ whole genome shotgun (WGS) entry which is preliminary data.</text>
</comment>
<dbReference type="AlphaFoldDB" id="A0A938Y7K1"/>
<keyword evidence="3" id="KW-1185">Reference proteome</keyword>
<evidence type="ECO:0000313" key="3">
    <source>
        <dbReference type="Proteomes" id="UP000663792"/>
    </source>
</evidence>
<dbReference type="RefSeq" id="WP_205260236.1">
    <property type="nucleotide sequence ID" value="NZ_JAERWK010000010.1"/>
</dbReference>
<gene>
    <name evidence="2" type="ORF">JL106_08310</name>
</gene>
<protein>
    <submittedName>
        <fullName evidence="2">Uncharacterized protein</fullName>
    </submittedName>
</protein>
<evidence type="ECO:0000256" key="1">
    <source>
        <dbReference type="SAM" id="MobiDB-lite"/>
    </source>
</evidence>
<sequence>MTHFAGDPQAGDGLRGIYARTRPAEHTGVCWAGMIGEARNRLNQDPANRPLQADAVAEEALHLADDPEKCRCRPGPAARGSRTRRR</sequence>
<organism evidence="2 3">
    <name type="scientific">Nakamurella leprariae</name>
    <dbReference type="NCBI Taxonomy" id="2803911"/>
    <lineage>
        <taxon>Bacteria</taxon>
        <taxon>Bacillati</taxon>
        <taxon>Actinomycetota</taxon>
        <taxon>Actinomycetes</taxon>
        <taxon>Nakamurellales</taxon>
        <taxon>Nakamurellaceae</taxon>
        <taxon>Nakamurella</taxon>
    </lineage>
</organism>
<dbReference type="Proteomes" id="UP000663792">
    <property type="component" value="Unassembled WGS sequence"/>
</dbReference>
<accession>A0A938Y7K1</accession>